<proteinExistence type="predicted"/>
<organism evidence="1 2">
    <name type="scientific">Nitrosomonas ureae</name>
    <dbReference type="NCBI Taxonomy" id="44577"/>
    <lineage>
        <taxon>Bacteria</taxon>
        <taxon>Pseudomonadati</taxon>
        <taxon>Pseudomonadota</taxon>
        <taxon>Betaproteobacteria</taxon>
        <taxon>Nitrosomonadales</taxon>
        <taxon>Nitrosomonadaceae</taxon>
        <taxon>Nitrosomonas</taxon>
    </lineage>
</organism>
<evidence type="ECO:0008006" key="3">
    <source>
        <dbReference type="Google" id="ProtNLM"/>
    </source>
</evidence>
<dbReference type="AlphaFoldDB" id="A0A285BZH5"/>
<dbReference type="Proteomes" id="UP000242498">
    <property type="component" value="Chromosome I"/>
</dbReference>
<protein>
    <recommendedName>
        <fullName evidence="3">DisA checkpoint controller nucleotide-binding</fullName>
    </recommendedName>
</protein>
<evidence type="ECO:0000313" key="2">
    <source>
        <dbReference type="Proteomes" id="UP000242498"/>
    </source>
</evidence>
<sequence length="146" mass="16394">MPNDTAKQLREILQNVRKRIPKEEFCGLGVIIYSNIKDLPILPLCPNQAIDKGKELVEQLALASFYSNPCHDGFHLISDRLELTHKNQYFAPQIPAKKDAFDFGLMNRGARYMSAQIGSLIPSVCCIGIFSNRDGLVVFQDGKEIL</sequence>
<dbReference type="RefSeq" id="WP_096293222.1">
    <property type="nucleotide sequence ID" value="NZ_LT907782.1"/>
</dbReference>
<reference evidence="1 2" key="1">
    <citation type="submission" date="2017-08" db="EMBL/GenBank/DDBJ databases">
        <authorList>
            <person name="de Groot N.N."/>
        </authorList>
    </citation>
    <scope>NUCLEOTIDE SEQUENCE [LARGE SCALE GENOMIC DNA]</scope>
    <source>
        <strain evidence="1 2">Nm15</strain>
    </source>
</reference>
<accession>A0A285BZH5</accession>
<dbReference type="OrthoDB" id="1348882at2"/>
<name>A0A285BZH5_9PROT</name>
<dbReference type="EMBL" id="LT907782">
    <property type="protein sequence ID" value="SNX60609.1"/>
    <property type="molecule type" value="Genomic_DNA"/>
</dbReference>
<evidence type="ECO:0000313" key="1">
    <source>
        <dbReference type="EMBL" id="SNX60609.1"/>
    </source>
</evidence>
<gene>
    <name evidence="1" type="ORF">SAMN06296273_2075</name>
</gene>